<feature type="domain" description="ABC transporter" evidence="7">
    <location>
        <begin position="2"/>
        <end position="253"/>
    </location>
</feature>
<dbReference type="KEGG" id="pyr:P186_1150"/>
<dbReference type="InterPro" id="IPR032823">
    <property type="entry name" value="BCA_ABC_TP_C"/>
</dbReference>
<gene>
    <name evidence="8" type="ORF">P186_1150</name>
</gene>
<dbReference type="BioCyc" id="PSP1104324:GJSN-1122-MONOMER"/>
<dbReference type="eggNOG" id="arCOG00926">
    <property type="taxonomic scope" value="Archaea"/>
</dbReference>
<dbReference type="PROSITE" id="PS50893">
    <property type="entry name" value="ABC_TRANSPORTER_2"/>
    <property type="match status" value="1"/>
</dbReference>
<dbReference type="GO" id="GO:0005524">
    <property type="term" value="F:ATP binding"/>
    <property type="evidence" value="ECO:0007669"/>
    <property type="project" value="UniProtKB-KW"/>
</dbReference>
<evidence type="ECO:0000256" key="5">
    <source>
        <dbReference type="ARBA" id="ARBA00056071"/>
    </source>
</evidence>
<dbReference type="OrthoDB" id="44250at2157"/>
<evidence type="ECO:0000256" key="3">
    <source>
        <dbReference type="ARBA" id="ARBA00022840"/>
    </source>
</evidence>
<dbReference type="SMART" id="SM00382">
    <property type="entry name" value="AAA"/>
    <property type="match status" value="1"/>
</dbReference>
<keyword evidence="9" id="KW-1185">Reference proteome</keyword>
<dbReference type="GeneID" id="11595404"/>
<evidence type="ECO:0000259" key="7">
    <source>
        <dbReference type="PROSITE" id="PS50893"/>
    </source>
</evidence>
<dbReference type="STRING" id="1104324.P186_1150"/>
<dbReference type="Pfam" id="PF12399">
    <property type="entry name" value="BCA_ABC_TP_C"/>
    <property type="match status" value="1"/>
</dbReference>
<dbReference type="GO" id="GO:0016887">
    <property type="term" value="F:ATP hydrolysis activity"/>
    <property type="evidence" value="ECO:0007669"/>
    <property type="project" value="InterPro"/>
</dbReference>
<keyword evidence="2" id="KW-0547">Nucleotide-binding</keyword>
<reference evidence="8 9" key="1">
    <citation type="journal article" date="2012" name="J. Bacteriol.">
        <title>Complete genome sequence of strain 1860, a crenarchaeon of the genus pyrobaculum able to grow with various electron acceptors.</title>
        <authorList>
            <person name="Mardanov A.V."/>
            <person name="Gumerov V.M."/>
            <person name="Slobodkina G.B."/>
            <person name="Beletsky A.V."/>
            <person name="Bonch-Osmolovskaya E.A."/>
            <person name="Ravin N.V."/>
            <person name="Skryabin K.G."/>
        </authorList>
    </citation>
    <scope>NUCLEOTIDE SEQUENCE [LARGE SCALE GENOMIC DNA]</scope>
    <source>
        <strain evidence="8 9">1860</strain>
    </source>
</reference>
<dbReference type="Gene3D" id="3.40.50.300">
    <property type="entry name" value="P-loop containing nucleotide triphosphate hydrolases"/>
    <property type="match status" value="1"/>
</dbReference>
<dbReference type="GO" id="GO:0005886">
    <property type="term" value="C:plasma membrane"/>
    <property type="evidence" value="ECO:0007669"/>
    <property type="project" value="TreeGrafter"/>
</dbReference>
<dbReference type="GO" id="GO:0006865">
    <property type="term" value="P:amino acid transport"/>
    <property type="evidence" value="ECO:0007669"/>
    <property type="project" value="UniProtKB-KW"/>
</dbReference>
<evidence type="ECO:0000256" key="6">
    <source>
        <dbReference type="ARBA" id="ARBA00072811"/>
    </source>
</evidence>
<dbReference type="AlphaFoldDB" id="G7VCG3"/>
<dbReference type="InterPro" id="IPR003593">
    <property type="entry name" value="AAA+_ATPase"/>
</dbReference>
<evidence type="ECO:0000256" key="2">
    <source>
        <dbReference type="ARBA" id="ARBA00022741"/>
    </source>
</evidence>
<name>G7VCG3_9CREN</name>
<dbReference type="EMBL" id="CP003098">
    <property type="protein sequence ID" value="AET32583.1"/>
    <property type="molecule type" value="Genomic_DNA"/>
</dbReference>
<evidence type="ECO:0000313" key="9">
    <source>
        <dbReference type="Proteomes" id="UP000005867"/>
    </source>
</evidence>
<keyword evidence="1" id="KW-0813">Transport</keyword>
<organism evidence="8 9">
    <name type="scientific">Pyrobaculum ferrireducens</name>
    <dbReference type="NCBI Taxonomy" id="1104324"/>
    <lineage>
        <taxon>Archaea</taxon>
        <taxon>Thermoproteota</taxon>
        <taxon>Thermoprotei</taxon>
        <taxon>Thermoproteales</taxon>
        <taxon>Thermoproteaceae</taxon>
        <taxon>Pyrobaculum</taxon>
    </lineage>
</organism>
<accession>G7VCG3</accession>
<evidence type="ECO:0000256" key="1">
    <source>
        <dbReference type="ARBA" id="ARBA00022448"/>
    </source>
</evidence>
<dbReference type="RefSeq" id="WP_014288411.1">
    <property type="nucleotide sequence ID" value="NC_016645.1"/>
</dbReference>
<dbReference type="FunFam" id="3.40.50.300:FF:000421">
    <property type="entry name" value="Branched-chain amino acid ABC transporter ATP-binding protein"/>
    <property type="match status" value="1"/>
</dbReference>
<dbReference type="InterPro" id="IPR051120">
    <property type="entry name" value="ABC_AA/LPS_Transport"/>
</dbReference>
<dbReference type="Pfam" id="PF00005">
    <property type="entry name" value="ABC_tran"/>
    <property type="match status" value="1"/>
</dbReference>
<sequence length="258" mass="28924">MIDVKNVSVQFGGVSALENVNFGIGKGEVVGLVGPNGAGKTSLLNVISGFYKPRSGRVYLEGRDITDVPPYKRAKMGIGRTFQKTSETFRHMTVLENIMVGAIASHRESLLDYFSAMLWLKWVRREVEILKWAEEVIDFFELYAYRNRPVGSLPYGLQKKVDVARAFAGRPKVLLMDEPMAGLTREEREDMARYIIEMRHVYGVTICLVEHDLGAVADLSDRVVVMAAGRVVAEGRPQEVLRDPRVLELYMGKTRAVA</sequence>
<dbReference type="SUPFAM" id="SSF52540">
    <property type="entry name" value="P-loop containing nucleoside triphosphate hydrolases"/>
    <property type="match status" value="1"/>
</dbReference>
<proteinExistence type="predicted"/>
<dbReference type="InterPro" id="IPR027417">
    <property type="entry name" value="P-loop_NTPase"/>
</dbReference>
<dbReference type="PANTHER" id="PTHR45772:SF1">
    <property type="entry name" value="ABC TRANSPORTER ATP-BINDING PROTEIN"/>
    <property type="match status" value="1"/>
</dbReference>
<keyword evidence="3 8" id="KW-0067">ATP-binding</keyword>
<dbReference type="CDD" id="cd03219">
    <property type="entry name" value="ABC_Mj1267_LivG_branched"/>
    <property type="match status" value="1"/>
</dbReference>
<dbReference type="Proteomes" id="UP000005867">
    <property type="component" value="Chromosome"/>
</dbReference>
<evidence type="ECO:0000256" key="4">
    <source>
        <dbReference type="ARBA" id="ARBA00022970"/>
    </source>
</evidence>
<comment type="function">
    <text evidence="5">Probable component of a branched-chain amino-acid transport system.</text>
</comment>
<dbReference type="HOGENOM" id="CLU_000604_1_2_2"/>
<keyword evidence="4" id="KW-0029">Amino-acid transport</keyword>
<dbReference type="InterPro" id="IPR003439">
    <property type="entry name" value="ABC_transporter-like_ATP-bd"/>
</dbReference>
<protein>
    <recommendedName>
        <fullName evidence="6">Probable branched-chain amino acid transport ATP-binding protein LivG</fullName>
    </recommendedName>
</protein>
<dbReference type="PANTHER" id="PTHR45772">
    <property type="entry name" value="CONSERVED COMPONENT OF ABC TRANSPORTER FOR NATURAL AMINO ACIDS-RELATED"/>
    <property type="match status" value="1"/>
</dbReference>
<evidence type="ECO:0000313" key="8">
    <source>
        <dbReference type="EMBL" id="AET32583.1"/>
    </source>
</evidence>